<name>A0A6C1KGS7_XANAU</name>
<evidence type="ECO:0000256" key="4">
    <source>
        <dbReference type="ARBA" id="ARBA00022989"/>
    </source>
</evidence>
<keyword evidence="3 6" id="KW-0812">Transmembrane</keyword>
<keyword evidence="2" id="KW-1003">Cell membrane</keyword>
<feature type="transmembrane region" description="Helical" evidence="6">
    <location>
        <begin position="364"/>
        <end position="384"/>
    </location>
</feature>
<keyword evidence="5 6" id="KW-0472">Membrane</keyword>
<evidence type="ECO:0000256" key="3">
    <source>
        <dbReference type="ARBA" id="ARBA00022692"/>
    </source>
</evidence>
<dbReference type="AlphaFoldDB" id="A0A6C1KGS7"/>
<evidence type="ECO:0008006" key="9">
    <source>
        <dbReference type="Google" id="ProtNLM"/>
    </source>
</evidence>
<dbReference type="EMBL" id="VAUP01000017">
    <property type="protein sequence ID" value="TLX43400.1"/>
    <property type="molecule type" value="Genomic_DNA"/>
</dbReference>
<feature type="transmembrane region" description="Helical" evidence="6">
    <location>
        <begin position="333"/>
        <end position="352"/>
    </location>
</feature>
<dbReference type="GeneID" id="95773507"/>
<comment type="subcellular location">
    <subcellularLocation>
        <location evidence="1">Cell membrane</location>
        <topology evidence="1">Multi-pass membrane protein</topology>
    </subcellularLocation>
</comment>
<accession>A0A6C1KGS7</accession>
<comment type="caution">
    <text evidence="7">The sequence shown here is derived from an EMBL/GenBank/DDBJ whole genome shotgun (WGS) entry which is preliminary data.</text>
</comment>
<feature type="transmembrane region" description="Helical" evidence="6">
    <location>
        <begin position="300"/>
        <end position="321"/>
    </location>
</feature>
<evidence type="ECO:0000313" key="7">
    <source>
        <dbReference type="EMBL" id="TLX43400.1"/>
    </source>
</evidence>
<organism evidence="7 8">
    <name type="scientific">Xanthobacter autotrophicus</name>
    <dbReference type="NCBI Taxonomy" id="280"/>
    <lineage>
        <taxon>Bacteria</taxon>
        <taxon>Pseudomonadati</taxon>
        <taxon>Pseudomonadota</taxon>
        <taxon>Alphaproteobacteria</taxon>
        <taxon>Hyphomicrobiales</taxon>
        <taxon>Xanthobacteraceae</taxon>
        <taxon>Xanthobacter</taxon>
    </lineage>
</organism>
<evidence type="ECO:0000256" key="5">
    <source>
        <dbReference type="ARBA" id="ARBA00023136"/>
    </source>
</evidence>
<keyword evidence="4 6" id="KW-1133">Transmembrane helix</keyword>
<dbReference type="PANTHER" id="PTHR30250">
    <property type="entry name" value="PST FAMILY PREDICTED COLANIC ACID TRANSPORTER"/>
    <property type="match status" value="1"/>
</dbReference>
<proteinExistence type="predicted"/>
<evidence type="ECO:0000313" key="8">
    <source>
        <dbReference type="Proteomes" id="UP000305131"/>
    </source>
</evidence>
<feature type="transmembrane region" description="Helical" evidence="6">
    <location>
        <begin position="85"/>
        <end position="107"/>
    </location>
</feature>
<dbReference type="RefSeq" id="WP_138399086.1">
    <property type="nucleotide sequence ID" value="NZ_JBAFVI010000024.1"/>
</dbReference>
<feature type="transmembrane region" description="Helical" evidence="6">
    <location>
        <begin position="171"/>
        <end position="193"/>
    </location>
</feature>
<dbReference type="PANTHER" id="PTHR30250:SF11">
    <property type="entry name" value="O-ANTIGEN TRANSPORTER-RELATED"/>
    <property type="match status" value="1"/>
</dbReference>
<feature type="transmembrane region" description="Helical" evidence="6">
    <location>
        <begin position="43"/>
        <end position="64"/>
    </location>
</feature>
<dbReference type="InterPro" id="IPR050833">
    <property type="entry name" value="Poly_Biosynth_Transport"/>
</dbReference>
<gene>
    <name evidence="7" type="ORF">FBQ73_08590</name>
</gene>
<evidence type="ECO:0000256" key="2">
    <source>
        <dbReference type="ARBA" id="ARBA00022475"/>
    </source>
</evidence>
<dbReference type="GO" id="GO:0005886">
    <property type="term" value="C:plasma membrane"/>
    <property type="evidence" value="ECO:0007669"/>
    <property type="project" value="UniProtKB-SubCell"/>
</dbReference>
<evidence type="ECO:0000256" key="1">
    <source>
        <dbReference type="ARBA" id="ARBA00004651"/>
    </source>
</evidence>
<feature type="transmembrane region" description="Helical" evidence="6">
    <location>
        <begin position="214"/>
        <end position="233"/>
    </location>
</feature>
<dbReference type="OrthoDB" id="7398708at2"/>
<feature type="transmembrane region" description="Helical" evidence="6">
    <location>
        <begin position="113"/>
        <end position="135"/>
    </location>
</feature>
<sequence length="430" mass="46983">MKLLQKNLSSLANMSLRASSLAFRFVLSFYIIKYLGLEAAGIYGLALGAIGIAPALTNLGINYFHQRELVGQPPSFSAPRMKTRLVASTVTTAILMVVALVVALSMGFPLSPIHLIIAGLVWLEVYANDLHLSLVALEMPLQANTLVFIRLASWVPFVIALGLLVPETRSIEFVLLGWLLSYVLFFGLLFWFVRSWPLAEALRAPLQVQWLKERLRIAWFIFISDMGLVGFIYVDRYIVSFMLGLELTGLYTFYWSLANALQTLVGTAIIQVAMPTLYKAYNTGAVANWRKAMRQQLGKVLSYALVLGVCVFVACELLIHYMGMGKLAEHRGVFIMLLLSSSIRSVSDLMNIGLMSVRKDHQYAAINLAAVFISAGVTFAATWLMGFEGVGIAALLAALIVTSIKAGVLLQFAYRSGGGRPAAPSGAGEG</sequence>
<reference evidence="7 8" key="1">
    <citation type="submission" date="2019-05" db="EMBL/GenBank/DDBJ databases">
        <authorList>
            <person name="Zhou X."/>
        </authorList>
    </citation>
    <scope>NUCLEOTIDE SEQUENCE [LARGE SCALE GENOMIC DNA]</scope>
    <source>
        <strain evidence="7 8">DSM 432</strain>
    </source>
</reference>
<feature type="transmembrane region" description="Helical" evidence="6">
    <location>
        <begin position="21"/>
        <end position="37"/>
    </location>
</feature>
<feature type="transmembrane region" description="Helical" evidence="6">
    <location>
        <begin position="147"/>
        <end position="165"/>
    </location>
</feature>
<protein>
    <recommendedName>
        <fullName evidence="9">Polysaccharide biosynthesis protein</fullName>
    </recommendedName>
</protein>
<dbReference type="Proteomes" id="UP000305131">
    <property type="component" value="Unassembled WGS sequence"/>
</dbReference>
<evidence type="ECO:0000256" key="6">
    <source>
        <dbReference type="SAM" id="Phobius"/>
    </source>
</evidence>
<feature type="transmembrane region" description="Helical" evidence="6">
    <location>
        <begin position="253"/>
        <end position="273"/>
    </location>
</feature>
<feature type="transmembrane region" description="Helical" evidence="6">
    <location>
        <begin position="390"/>
        <end position="410"/>
    </location>
</feature>